<evidence type="ECO:0000313" key="3">
    <source>
        <dbReference type="Proteomes" id="UP000784294"/>
    </source>
</evidence>
<sequence length="109" mass="12268">MFTDEADCDTCESRLIYFNLRGRGELIRLVFATGGLKLEQVRMDLGDWTKMKPLMKTGQVPTLEVTKSNGEIEQLSESGAIVRALARMLGMMGDSDRDYYNIEKALGQK</sequence>
<dbReference type="PANTHER" id="PTHR11571">
    <property type="entry name" value="GLUTATHIONE S-TRANSFERASE"/>
    <property type="match status" value="1"/>
</dbReference>
<dbReference type="Gene3D" id="1.20.1050.130">
    <property type="match status" value="1"/>
</dbReference>
<dbReference type="InterPro" id="IPR050213">
    <property type="entry name" value="GST_superfamily"/>
</dbReference>
<proteinExistence type="predicted"/>
<dbReference type="EMBL" id="CAAALY010011383">
    <property type="protein sequence ID" value="VEL11292.1"/>
    <property type="molecule type" value="Genomic_DNA"/>
</dbReference>
<gene>
    <name evidence="2" type="ORF">PXEA_LOCUS4732</name>
</gene>
<reference evidence="2" key="1">
    <citation type="submission" date="2018-11" db="EMBL/GenBank/DDBJ databases">
        <authorList>
            <consortium name="Pathogen Informatics"/>
        </authorList>
    </citation>
    <scope>NUCLEOTIDE SEQUENCE</scope>
</reference>
<protein>
    <recommendedName>
        <fullName evidence="1">GST N-terminal domain-containing protein</fullName>
    </recommendedName>
</protein>
<dbReference type="GO" id="GO:0006749">
    <property type="term" value="P:glutathione metabolic process"/>
    <property type="evidence" value="ECO:0007669"/>
    <property type="project" value="TreeGrafter"/>
</dbReference>
<dbReference type="AlphaFoldDB" id="A0A448WGM9"/>
<dbReference type="Proteomes" id="UP000784294">
    <property type="component" value="Unassembled WGS sequence"/>
</dbReference>
<comment type="caution">
    <text evidence="2">The sequence shown here is derived from an EMBL/GenBank/DDBJ whole genome shotgun (WGS) entry which is preliminary data.</text>
</comment>
<dbReference type="GO" id="GO:0004364">
    <property type="term" value="F:glutathione transferase activity"/>
    <property type="evidence" value="ECO:0007669"/>
    <property type="project" value="TreeGrafter"/>
</dbReference>
<dbReference type="SUPFAM" id="SSF52833">
    <property type="entry name" value="Thioredoxin-like"/>
    <property type="match status" value="1"/>
</dbReference>
<feature type="domain" description="GST N-terminal" evidence="1">
    <location>
        <begin position="11"/>
        <end position="93"/>
    </location>
</feature>
<dbReference type="Pfam" id="PF02798">
    <property type="entry name" value="GST_N"/>
    <property type="match status" value="1"/>
</dbReference>
<evidence type="ECO:0000313" key="2">
    <source>
        <dbReference type="EMBL" id="VEL11292.1"/>
    </source>
</evidence>
<name>A0A448WGM9_9PLAT</name>
<evidence type="ECO:0000259" key="1">
    <source>
        <dbReference type="PROSITE" id="PS50404"/>
    </source>
</evidence>
<keyword evidence="3" id="KW-1185">Reference proteome</keyword>
<dbReference type="OrthoDB" id="414243at2759"/>
<dbReference type="InterPro" id="IPR036249">
    <property type="entry name" value="Thioredoxin-like_sf"/>
</dbReference>
<dbReference type="PANTHER" id="PTHR11571:SF150">
    <property type="entry name" value="GLUTATHIONE S-TRANSFERASE"/>
    <property type="match status" value="1"/>
</dbReference>
<dbReference type="PROSITE" id="PS50404">
    <property type="entry name" value="GST_NTER"/>
    <property type="match status" value="1"/>
</dbReference>
<accession>A0A448WGM9</accession>
<dbReference type="CDD" id="cd03039">
    <property type="entry name" value="GST_N_Sigma_like"/>
    <property type="match status" value="1"/>
</dbReference>
<dbReference type="InterPro" id="IPR004045">
    <property type="entry name" value="Glutathione_S-Trfase_N"/>
</dbReference>
<organism evidence="2 3">
    <name type="scientific">Protopolystoma xenopodis</name>
    <dbReference type="NCBI Taxonomy" id="117903"/>
    <lineage>
        <taxon>Eukaryota</taxon>
        <taxon>Metazoa</taxon>
        <taxon>Spiralia</taxon>
        <taxon>Lophotrochozoa</taxon>
        <taxon>Platyhelminthes</taxon>
        <taxon>Monogenea</taxon>
        <taxon>Polyopisthocotylea</taxon>
        <taxon>Polystomatidea</taxon>
        <taxon>Polystomatidae</taxon>
        <taxon>Protopolystoma</taxon>
    </lineage>
</organism>